<reference evidence="7" key="1">
    <citation type="submission" date="2021-05" db="EMBL/GenBank/DDBJ databases">
        <authorList>
            <person name="Tigano A."/>
        </authorList>
    </citation>
    <scope>NUCLEOTIDE SEQUENCE</scope>
</reference>
<evidence type="ECO:0000259" key="6">
    <source>
        <dbReference type="PROSITE" id="PS50837"/>
    </source>
</evidence>
<organism evidence="7 8">
    <name type="scientific">Menidia menidia</name>
    <name type="common">Atlantic silverside</name>
    <dbReference type="NCBI Taxonomy" id="238744"/>
    <lineage>
        <taxon>Eukaryota</taxon>
        <taxon>Metazoa</taxon>
        <taxon>Chordata</taxon>
        <taxon>Craniata</taxon>
        <taxon>Vertebrata</taxon>
        <taxon>Euteleostomi</taxon>
        <taxon>Actinopterygii</taxon>
        <taxon>Neopterygii</taxon>
        <taxon>Teleostei</taxon>
        <taxon>Neoteleostei</taxon>
        <taxon>Acanthomorphata</taxon>
        <taxon>Ovalentaria</taxon>
        <taxon>Atherinomorphae</taxon>
        <taxon>Atheriniformes</taxon>
        <taxon>Atherinopsidae</taxon>
        <taxon>Menidiinae</taxon>
        <taxon>Menidia</taxon>
    </lineage>
</organism>
<dbReference type="InterPro" id="IPR013083">
    <property type="entry name" value="Znf_RING/FYVE/PHD"/>
</dbReference>
<proteinExistence type="predicted"/>
<dbReference type="InterPro" id="IPR027417">
    <property type="entry name" value="P-loop_NTPase"/>
</dbReference>
<evidence type="ECO:0000256" key="5">
    <source>
        <dbReference type="SAM" id="MobiDB-lite"/>
    </source>
</evidence>
<feature type="region of interest" description="Disordered" evidence="5">
    <location>
        <begin position="143"/>
        <end position="172"/>
    </location>
</feature>
<dbReference type="InterPro" id="IPR032675">
    <property type="entry name" value="LRR_dom_sf"/>
</dbReference>
<dbReference type="SMART" id="SM00368">
    <property type="entry name" value="LRR_RI"/>
    <property type="match status" value="6"/>
</dbReference>
<evidence type="ECO:0000256" key="3">
    <source>
        <dbReference type="ARBA" id="ARBA00022741"/>
    </source>
</evidence>
<dbReference type="PANTHER" id="PTHR24106">
    <property type="entry name" value="NACHT, LRR AND CARD DOMAINS-CONTAINING"/>
    <property type="match status" value="1"/>
</dbReference>
<dbReference type="OrthoDB" id="120976at2759"/>
<gene>
    <name evidence="7" type="ORF">MMEN_LOCUS10054</name>
</gene>
<dbReference type="InterPro" id="IPR041075">
    <property type="entry name" value="NOD1/2_WH"/>
</dbReference>
<dbReference type="Pfam" id="PF05729">
    <property type="entry name" value="NACHT"/>
    <property type="match status" value="1"/>
</dbReference>
<dbReference type="InterPro" id="IPR029495">
    <property type="entry name" value="NACHT-assoc"/>
</dbReference>
<dbReference type="Pfam" id="PF13516">
    <property type="entry name" value="LRR_6"/>
    <property type="match status" value="3"/>
</dbReference>
<dbReference type="EMBL" id="CAJRST010011112">
    <property type="protein sequence ID" value="CAG5917198.1"/>
    <property type="molecule type" value="Genomic_DNA"/>
</dbReference>
<dbReference type="AlphaFoldDB" id="A0A8S4B233"/>
<keyword evidence="1" id="KW-0433">Leucine-rich repeat</keyword>
<dbReference type="Pfam" id="PF14484">
    <property type="entry name" value="FISNA"/>
    <property type="match status" value="1"/>
</dbReference>
<dbReference type="SMART" id="SM01288">
    <property type="entry name" value="FISNA"/>
    <property type="match status" value="1"/>
</dbReference>
<comment type="caution">
    <text evidence="7">The sequence shown here is derived from an EMBL/GenBank/DDBJ whole genome shotgun (WGS) entry which is preliminary data.</text>
</comment>
<keyword evidence="3" id="KW-0547">Nucleotide-binding</keyword>
<dbReference type="Gene3D" id="3.40.50.300">
    <property type="entry name" value="P-loop containing nucleotide triphosphate hydrolases"/>
    <property type="match status" value="1"/>
</dbReference>
<evidence type="ECO:0000256" key="1">
    <source>
        <dbReference type="ARBA" id="ARBA00022614"/>
    </source>
</evidence>
<dbReference type="InterPro" id="IPR001611">
    <property type="entry name" value="Leu-rich_rpt"/>
</dbReference>
<dbReference type="InterPro" id="IPR051261">
    <property type="entry name" value="NLR"/>
</dbReference>
<accession>A0A8S4B233</accession>
<feature type="compositionally biased region" description="Basic and acidic residues" evidence="5">
    <location>
        <begin position="77"/>
        <end position="90"/>
    </location>
</feature>
<evidence type="ECO:0000256" key="4">
    <source>
        <dbReference type="ARBA" id="ARBA00022840"/>
    </source>
</evidence>
<dbReference type="Proteomes" id="UP000677803">
    <property type="component" value="Unassembled WGS sequence"/>
</dbReference>
<dbReference type="FunFam" id="3.40.50.300:FF:001524">
    <property type="entry name" value="Si:dkey-126g1.7"/>
    <property type="match status" value="1"/>
</dbReference>
<name>A0A8S4B233_9TELE</name>
<evidence type="ECO:0000313" key="8">
    <source>
        <dbReference type="Proteomes" id="UP000677803"/>
    </source>
</evidence>
<dbReference type="SUPFAM" id="SSF52047">
    <property type="entry name" value="RNI-like"/>
    <property type="match status" value="1"/>
</dbReference>
<sequence>MKETPDRTGSTEVQKMEGAASGRLSPKGDPSQPASLRGPPHPELRAKYPEPDCLSVKSHRSKNEPPDLQDGPGPSDTEPREEYPEPDYLRDGPGPSDTEGGRSGFCEEQLSSCALCRGVLKDPVSFSPGHWFCRHCSSSYWDQAGSPGDPLHPQCGERTRAGPQTDSQSRAAADAGLQQLLEEHQISLRSRCERVTEGTDATGSGTLLNQIYTELYITEGPSGEVQTQHEVRQLEASRSLQDAPIRCHDIFRASAEQPGAIRVVLTSGVAGVGKTFSVLKFTLDWAQGLENQDVGLVALLSFRELNLLRGGRLSLLGLLEAFHPTLQALGAEQLAACRLVLIFDGLDESRLDLDFSSSPVLTDPTQSSPLSWLLASLIRGDLLPSALVWITSRPAAANRVPPACVDRLTEVRGFSDPQKEEYFSRRFRDQELSSKMVSHIRSSRSLHTMCAVPVFCWISASVLEHLLGSQQTEELPSTMTQLYAHFLLVQTHRKRNKYPEAQQAGPGQLAPADRDLLLRLGRLAFQHLETGSIMFYQEDLERCGLEEFLAALYLLHCYSQRDLEGLRRFLGDDYSYSSLDDFLKRAMVKSCESPNGHLDLLMSDEVLDELDLEHYNTTKEGKHRLIPAVRNCKKARLAGCELSEHHCEVVASALKSNPSHLIDLDLSQNVLEDSGVEHVSAGLENPNCKLEILRMRGCRMFNPSLLKNLDLTGNTISDCVMKELSSFLQSPLCGLKALKMEYCDLSEVSCACLAPALKSKPSHLTELDLSWNHLTDAGVKELSSFLQSPLCGLETLRLKSCSLSEVSCAALASALRSNPSHLTELDLTWNDLKQSDVQQLLDLKQNPHYKLKTLRWKW</sequence>
<dbReference type="PROSITE" id="PS50837">
    <property type="entry name" value="NACHT"/>
    <property type="match status" value="1"/>
</dbReference>
<evidence type="ECO:0000256" key="2">
    <source>
        <dbReference type="ARBA" id="ARBA00022737"/>
    </source>
</evidence>
<dbReference type="Gene3D" id="3.30.40.10">
    <property type="entry name" value="Zinc/RING finger domain, C3HC4 (zinc finger)"/>
    <property type="match status" value="1"/>
</dbReference>
<protein>
    <submittedName>
        <fullName evidence="7">(Atlantic silverside) hypothetical protein</fullName>
    </submittedName>
</protein>
<keyword evidence="8" id="KW-1185">Reference proteome</keyword>
<dbReference type="InterPro" id="IPR007111">
    <property type="entry name" value="NACHT_NTPase"/>
</dbReference>
<dbReference type="GO" id="GO:0005524">
    <property type="term" value="F:ATP binding"/>
    <property type="evidence" value="ECO:0007669"/>
    <property type="project" value="UniProtKB-KW"/>
</dbReference>
<keyword evidence="2" id="KW-0677">Repeat</keyword>
<dbReference type="Pfam" id="PF17779">
    <property type="entry name" value="WHD_NOD2"/>
    <property type="match status" value="1"/>
</dbReference>
<dbReference type="Gene3D" id="3.80.10.10">
    <property type="entry name" value="Ribonuclease Inhibitor"/>
    <property type="match status" value="2"/>
</dbReference>
<evidence type="ECO:0000313" key="7">
    <source>
        <dbReference type="EMBL" id="CAG5917198.1"/>
    </source>
</evidence>
<keyword evidence="4" id="KW-0067">ATP-binding</keyword>
<feature type="region of interest" description="Disordered" evidence="5">
    <location>
        <begin position="1"/>
        <end position="103"/>
    </location>
</feature>
<dbReference type="SUPFAM" id="SSF57850">
    <property type="entry name" value="RING/U-box"/>
    <property type="match status" value="1"/>
</dbReference>
<feature type="compositionally biased region" description="Basic and acidic residues" evidence="5">
    <location>
        <begin position="40"/>
        <end position="50"/>
    </location>
</feature>
<feature type="domain" description="NACHT" evidence="6">
    <location>
        <begin position="262"/>
        <end position="396"/>
    </location>
</feature>